<dbReference type="Gene3D" id="3.40.630.30">
    <property type="match status" value="1"/>
</dbReference>
<evidence type="ECO:0000313" key="2">
    <source>
        <dbReference type="EMBL" id="POF61871.1"/>
    </source>
</evidence>
<sequence length="199" mass="22345">MGRGMAAGITQVTVDVTFLCMDRAPPGPIPALPEGYEIRREVHPAVSLYRDLYNRVGQDYCWWLRRVMGDAQLADLLGNPAVGVYILRHHGEVAGFFELDARQCPDINLAYFGLLPQWIGRGVGLSFLHAAIRTAWWQRPAALRVNTCSADHPRALPNYIRAGFRVVRVLREVWDIPDHIGLRLPEISWNPGLAHRSGS</sequence>
<gene>
    <name evidence="2" type="ORF">KMAL_25000</name>
</gene>
<dbReference type="OrthoDB" id="275336at2"/>
<keyword evidence="3" id="KW-1185">Reference proteome</keyword>
<dbReference type="Proteomes" id="UP000237344">
    <property type="component" value="Unassembled WGS sequence"/>
</dbReference>
<evidence type="ECO:0000259" key="1">
    <source>
        <dbReference type="PROSITE" id="PS51186"/>
    </source>
</evidence>
<dbReference type="InterPro" id="IPR000182">
    <property type="entry name" value="GNAT_dom"/>
</dbReference>
<dbReference type="EMBL" id="POTC01000042">
    <property type="protein sequence ID" value="POF61871.1"/>
    <property type="molecule type" value="Genomic_DNA"/>
</dbReference>
<comment type="caution">
    <text evidence="2">The sequence shown here is derived from an EMBL/GenBank/DDBJ whole genome shotgun (WGS) entry which is preliminary data.</text>
</comment>
<accession>A0A2S3VZ36</accession>
<name>A0A2S3VZ36_9PROT</name>
<dbReference type="AlphaFoldDB" id="A0A2S3VZ36"/>
<dbReference type="GO" id="GO:0016747">
    <property type="term" value="F:acyltransferase activity, transferring groups other than amino-acyl groups"/>
    <property type="evidence" value="ECO:0007669"/>
    <property type="project" value="InterPro"/>
</dbReference>
<dbReference type="InterPro" id="IPR016181">
    <property type="entry name" value="Acyl_CoA_acyltransferase"/>
</dbReference>
<dbReference type="PROSITE" id="PS51186">
    <property type="entry name" value="GNAT"/>
    <property type="match status" value="1"/>
</dbReference>
<dbReference type="SUPFAM" id="SSF55729">
    <property type="entry name" value="Acyl-CoA N-acyltransferases (Nat)"/>
    <property type="match status" value="1"/>
</dbReference>
<protein>
    <recommendedName>
        <fullName evidence="1">N-acetyltransferase domain-containing protein</fullName>
    </recommendedName>
</protein>
<proteinExistence type="predicted"/>
<organism evidence="2 3">
    <name type="scientific">Novacetimonas maltaceti</name>
    <dbReference type="NCBI Taxonomy" id="1203393"/>
    <lineage>
        <taxon>Bacteria</taxon>
        <taxon>Pseudomonadati</taxon>
        <taxon>Pseudomonadota</taxon>
        <taxon>Alphaproteobacteria</taxon>
        <taxon>Acetobacterales</taxon>
        <taxon>Acetobacteraceae</taxon>
        <taxon>Novacetimonas</taxon>
    </lineage>
</organism>
<reference evidence="2 3" key="1">
    <citation type="submission" date="2018-01" db="EMBL/GenBank/DDBJ databases">
        <title>Draft Genome Sequence of Komagataeibacter maltaceti LMG 1529, a Vinegar Producing Acetic Acid Bacterium Isolated from Malt Vinegar Brewery Acetifiers.</title>
        <authorList>
            <person name="Zhang Q."/>
            <person name="Hollensteiner J."/>
            <person name="Poehlein A."/>
            <person name="Daniel R."/>
        </authorList>
    </citation>
    <scope>NUCLEOTIDE SEQUENCE [LARGE SCALE GENOMIC DNA]</scope>
    <source>
        <strain evidence="2 3">LMG 1529</strain>
    </source>
</reference>
<evidence type="ECO:0000313" key="3">
    <source>
        <dbReference type="Proteomes" id="UP000237344"/>
    </source>
</evidence>
<dbReference type="RefSeq" id="WP_110096036.1">
    <property type="nucleotide sequence ID" value="NZ_NKUE01000006.1"/>
</dbReference>
<feature type="domain" description="N-acetyltransferase" evidence="1">
    <location>
        <begin position="36"/>
        <end position="187"/>
    </location>
</feature>